<dbReference type="AlphaFoldDB" id="W4Q2A0"/>
<dbReference type="PANTHER" id="PTHR44167">
    <property type="entry name" value="OVARIAN-SPECIFIC SERINE/THREONINE-PROTEIN KINASE LOK-RELATED"/>
    <property type="match status" value="1"/>
</dbReference>
<dbReference type="SUPFAM" id="SSF56112">
    <property type="entry name" value="Protein kinase-like (PK-like)"/>
    <property type="match status" value="2"/>
</dbReference>
<dbReference type="GO" id="GO:0005524">
    <property type="term" value="F:ATP binding"/>
    <property type="evidence" value="ECO:0007669"/>
    <property type="project" value="InterPro"/>
</dbReference>
<dbReference type="InterPro" id="IPR011009">
    <property type="entry name" value="Kinase-like_dom_sf"/>
</dbReference>
<evidence type="ECO:0000259" key="1">
    <source>
        <dbReference type="PROSITE" id="PS50011"/>
    </source>
</evidence>
<accession>W4Q2A0</accession>
<sequence>MREFESIKVKKGHPKVIIEHNPTPYKLIGKGVQGAVFQIADNRCVKIYPKAEDAAQEQEVLLAGKDSPYLPNMYETGENYTVMEYISGMTLDEYLLKKRRMPKHISKQIINMFKDFERIGFKRFDKNVRHILVTNEKKLKVIDHVNSFKKRLPVPRTLFKTLDNMGLLEEFRKHVKLIDQELYIKWMNSRTLSRYVHKADEIKKDNKFEHIEIGPLIGKGLQSKVYKGYDHKWKRDVAIKERVLLKGAIKEAEIMRKYKKHSSLPKLYDYFKYNSRGYLVMEYINGAPLADGRKIQKKSEQDAIEITIKILEAVGHLHKYNIFHCDILPKNILLVNGTRNQIKVIDLGFAFEKNNEDGYKGQRKHRRVSGKPPELREQLLRLDESTDVYSSAYVCVCLLTGKFPKWDNQLGVHTFTLENKVVEDVIRKAMSQQPKQRYKTTIEFKEALRNLL</sequence>
<keyword evidence="3" id="KW-1185">Reference proteome</keyword>
<name>W4Q2A0_9BACI</name>
<dbReference type="EMBL" id="BAUT01000017">
    <property type="protein sequence ID" value="GAE26075.1"/>
    <property type="molecule type" value="Genomic_DNA"/>
</dbReference>
<reference evidence="2" key="1">
    <citation type="journal article" date="2014" name="Genome Announc.">
        <title>Draft Genome Sequences of Three Alkaliphilic Bacillus Strains, Bacillus wakoensis JCM 9140T, Bacillus akibai JCM 9157T, and Bacillus hemicellulosilyticus JCM 9152T.</title>
        <authorList>
            <person name="Yuki M."/>
            <person name="Oshima K."/>
            <person name="Suda W."/>
            <person name="Oshida Y."/>
            <person name="Kitamura K."/>
            <person name="Iida T."/>
            <person name="Hattori M."/>
            <person name="Ohkuma M."/>
        </authorList>
    </citation>
    <scope>NUCLEOTIDE SEQUENCE [LARGE SCALE GENOMIC DNA]</scope>
    <source>
        <strain evidence="2">JCM 9140</strain>
    </source>
</reference>
<comment type="caution">
    <text evidence="2">The sequence shown here is derived from an EMBL/GenBank/DDBJ whole genome shotgun (WGS) entry which is preliminary data.</text>
</comment>
<dbReference type="Gene3D" id="1.10.510.10">
    <property type="entry name" value="Transferase(Phosphotransferase) domain 1"/>
    <property type="match status" value="2"/>
</dbReference>
<dbReference type="InterPro" id="IPR000719">
    <property type="entry name" value="Prot_kinase_dom"/>
</dbReference>
<organism evidence="2 3">
    <name type="scientific">Halalkalibacter wakoensis JCM 9140</name>
    <dbReference type="NCBI Taxonomy" id="1236970"/>
    <lineage>
        <taxon>Bacteria</taxon>
        <taxon>Bacillati</taxon>
        <taxon>Bacillota</taxon>
        <taxon>Bacilli</taxon>
        <taxon>Bacillales</taxon>
        <taxon>Bacillaceae</taxon>
        <taxon>Halalkalibacter</taxon>
    </lineage>
</organism>
<evidence type="ECO:0000313" key="3">
    <source>
        <dbReference type="Proteomes" id="UP000018890"/>
    </source>
</evidence>
<dbReference type="PANTHER" id="PTHR44167:SF24">
    <property type="entry name" value="SERINE_THREONINE-PROTEIN KINASE CHK2"/>
    <property type="match status" value="1"/>
</dbReference>
<dbReference type="RefSeq" id="WP_052002162.1">
    <property type="nucleotide sequence ID" value="NZ_BAUT01000017.1"/>
</dbReference>
<dbReference type="STRING" id="1236970.JCM9140_2103"/>
<dbReference type="PROSITE" id="PS50011">
    <property type="entry name" value="PROTEIN_KINASE_DOM"/>
    <property type="match status" value="1"/>
</dbReference>
<dbReference type="Proteomes" id="UP000018890">
    <property type="component" value="Unassembled WGS sequence"/>
</dbReference>
<evidence type="ECO:0000313" key="2">
    <source>
        <dbReference type="EMBL" id="GAE26075.1"/>
    </source>
</evidence>
<dbReference type="GO" id="GO:0004672">
    <property type="term" value="F:protein kinase activity"/>
    <property type="evidence" value="ECO:0007669"/>
    <property type="project" value="InterPro"/>
</dbReference>
<protein>
    <recommendedName>
        <fullName evidence="1">Protein kinase domain-containing protein</fullName>
    </recommendedName>
</protein>
<proteinExistence type="predicted"/>
<feature type="domain" description="Protein kinase" evidence="1">
    <location>
        <begin position="211"/>
        <end position="452"/>
    </location>
</feature>
<dbReference type="Pfam" id="PF00069">
    <property type="entry name" value="Pkinase"/>
    <property type="match status" value="1"/>
</dbReference>
<dbReference type="OrthoDB" id="820708at2"/>
<gene>
    <name evidence="2" type="ORF">JCM9140_2103</name>
</gene>